<comment type="cofactor">
    <cofactor evidence="1">
        <name>Zn(2+)</name>
        <dbReference type="ChEBI" id="CHEBI:29105"/>
    </cofactor>
</comment>
<dbReference type="InterPro" id="IPR050821">
    <property type="entry name" value="Cytosolic_carboxypeptidase"/>
</dbReference>
<dbReference type="Gene3D" id="3.40.630.10">
    <property type="entry name" value="Zn peptidases"/>
    <property type="match status" value="1"/>
</dbReference>
<dbReference type="Proteomes" id="UP001529510">
    <property type="component" value="Unassembled WGS sequence"/>
</dbReference>
<evidence type="ECO:0000313" key="2">
    <source>
        <dbReference type="EMBL" id="KAL0186315.1"/>
    </source>
</evidence>
<reference evidence="2 3" key="1">
    <citation type="submission" date="2024-05" db="EMBL/GenBank/DDBJ databases">
        <title>Genome sequencing and assembly of Indian major carp, Cirrhinus mrigala (Hamilton, 1822).</title>
        <authorList>
            <person name="Mohindra V."/>
            <person name="Chowdhury L.M."/>
            <person name="Lal K."/>
            <person name="Jena J.K."/>
        </authorList>
    </citation>
    <scope>NUCLEOTIDE SEQUENCE [LARGE SCALE GENOMIC DNA]</scope>
    <source>
        <strain evidence="2">CM1030</strain>
        <tissue evidence="2">Blood</tissue>
    </source>
</reference>
<dbReference type="AlphaFoldDB" id="A0ABD0QJB3"/>
<feature type="non-terminal residue" evidence="2">
    <location>
        <position position="1"/>
    </location>
</feature>
<evidence type="ECO:0000313" key="3">
    <source>
        <dbReference type="Proteomes" id="UP001529510"/>
    </source>
</evidence>
<organism evidence="2 3">
    <name type="scientific">Cirrhinus mrigala</name>
    <name type="common">Mrigala</name>
    <dbReference type="NCBI Taxonomy" id="683832"/>
    <lineage>
        <taxon>Eukaryota</taxon>
        <taxon>Metazoa</taxon>
        <taxon>Chordata</taxon>
        <taxon>Craniata</taxon>
        <taxon>Vertebrata</taxon>
        <taxon>Euteleostomi</taxon>
        <taxon>Actinopterygii</taxon>
        <taxon>Neopterygii</taxon>
        <taxon>Teleostei</taxon>
        <taxon>Ostariophysi</taxon>
        <taxon>Cypriniformes</taxon>
        <taxon>Cyprinidae</taxon>
        <taxon>Labeoninae</taxon>
        <taxon>Labeonini</taxon>
        <taxon>Cirrhinus</taxon>
    </lineage>
</organism>
<keyword evidence="3" id="KW-1185">Reference proteome</keyword>
<evidence type="ECO:0000256" key="1">
    <source>
        <dbReference type="ARBA" id="ARBA00001947"/>
    </source>
</evidence>
<dbReference type="PANTHER" id="PTHR12756">
    <property type="entry name" value="CYTOSOLIC CARBOXYPEPTIDASE"/>
    <property type="match status" value="1"/>
</dbReference>
<comment type="caution">
    <text evidence="2">The sequence shown here is derived from an EMBL/GenBank/DDBJ whole genome shotgun (WGS) entry which is preliminary data.</text>
</comment>
<accession>A0ABD0QJB3</accession>
<dbReference type="EMBL" id="JAMKFB020000008">
    <property type="protein sequence ID" value="KAL0186315.1"/>
    <property type="molecule type" value="Genomic_DNA"/>
</dbReference>
<feature type="non-terminal residue" evidence="2">
    <location>
        <position position="59"/>
    </location>
</feature>
<sequence>TLPKLLSQMAPAFSLSSCSFVVERSKEATARVVVWREIGVQRSYTMESTLCGCDQGKYK</sequence>
<dbReference type="PANTHER" id="PTHR12756:SF24">
    <property type="entry name" value="CYTOSOLIC CARBOXYPEPTIDASE 1"/>
    <property type="match status" value="1"/>
</dbReference>
<gene>
    <name evidence="2" type="ORF">M9458_017985</name>
</gene>
<proteinExistence type="predicted"/>
<protein>
    <submittedName>
        <fullName evidence="2">Uncharacterized protein</fullName>
    </submittedName>
</protein>
<name>A0ABD0QJB3_CIRMR</name>